<reference evidence="2 3" key="1">
    <citation type="submission" date="2019-08" db="EMBL/GenBank/DDBJ databases">
        <title>Actinomadura sp. nov. CYP1-5 isolated from mountain soil.</title>
        <authorList>
            <person name="Songsumanus A."/>
            <person name="Kuncharoen N."/>
            <person name="Kudo T."/>
            <person name="Yuki M."/>
            <person name="Igarashi Y."/>
            <person name="Tanasupawat S."/>
        </authorList>
    </citation>
    <scope>NUCLEOTIDE SEQUENCE [LARGE SCALE GENOMIC DNA]</scope>
    <source>
        <strain evidence="2 3">GKU157</strain>
    </source>
</reference>
<dbReference type="Proteomes" id="UP000322634">
    <property type="component" value="Unassembled WGS sequence"/>
</dbReference>
<accession>A0A5D0U4E9</accession>
<proteinExistence type="predicted"/>
<keyword evidence="3" id="KW-1185">Reference proteome</keyword>
<dbReference type="AlphaFoldDB" id="A0A5D0U4E9"/>
<evidence type="ECO:0000256" key="1">
    <source>
        <dbReference type="SAM" id="Phobius"/>
    </source>
</evidence>
<protein>
    <submittedName>
        <fullName evidence="2">Uncharacterized protein</fullName>
    </submittedName>
</protein>
<feature type="transmembrane region" description="Helical" evidence="1">
    <location>
        <begin position="33"/>
        <end position="53"/>
    </location>
</feature>
<keyword evidence="1" id="KW-0472">Membrane</keyword>
<organism evidence="2 3">
    <name type="scientific">Actinomadura syzygii</name>
    <dbReference type="NCBI Taxonomy" id="1427538"/>
    <lineage>
        <taxon>Bacteria</taxon>
        <taxon>Bacillati</taxon>
        <taxon>Actinomycetota</taxon>
        <taxon>Actinomycetes</taxon>
        <taxon>Streptosporangiales</taxon>
        <taxon>Thermomonosporaceae</taxon>
        <taxon>Actinomadura</taxon>
    </lineage>
</organism>
<comment type="caution">
    <text evidence="2">The sequence shown here is derived from an EMBL/GenBank/DDBJ whole genome shotgun (WGS) entry which is preliminary data.</text>
</comment>
<dbReference type="EMBL" id="VSFF01000009">
    <property type="protein sequence ID" value="TYC12512.1"/>
    <property type="molecule type" value="Genomic_DNA"/>
</dbReference>
<evidence type="ECO:0000313" key="2">
    <source>
        <dbReference type="EMBL" id="TYC12512.1"/>
    </source>
</evidence>
<keyword evidence="1" id="KW-1133">Transmembrane helix</keyword>
<dbReference type="RefSeq" id="WP_148352452.1">
    <property type="nucleotide sequence ID" value="NZ_JBHSBF010000012.1"/>
</dbReference>
<name>A0A5D0U4E9_9ACTN</name>
<keyword evidence="1" id="KW-0812">Transmembrane</keyword>
<feature type="transmembrane region" description="Helical" evidence="1">
    <location>
        <begin position="74"/>
        <end position="93"/>
    </location>
</feature>
<gene>
    <name evidence="2" type="ORF">FXF65_25095</name>
</gene>
<sequence>MRRPPPLFWLCAAVLMGAQILFRLGSGDWAGGIVLIAVACLAGPVAGGVRHVALRARRTGGGAAPEAGESAVRTWLPLLAAVSIAVAVLCIAVI</sequence>
<evidence type="ECO:0000313" key="3">
    <source>
        <dbReference type="Proteomes" id="UP000322634"/>
    </source>
</evidence>